<name>A0A1W0A0U9_9STRA</name>
<reference evidence="1 2" key="1">
    <citation type="journal article" date="2014" name="Genome Biol. Evol.">
        <title>The secreted proteins of Achlya hypogyna and Thraustotheca clavata identify the ancestral oomycete secretome and reveal gene acquisitions by horizontal gene transfer.</title>
        <authorList>
            <person name="Misner I."/>
            <person name="Blouin N."/>
            <person name="Leonard G."/>
            <person name="Richards T.A."/>
            <person name="Lane C.E."/>
        </authorList>
    </citation>
    <scope>NUCLEOTIDE SEQUENCE [LARGE SCALE GENOMIC DNA]</scope>
    <source>
        <strain evidence="1 2">ATCC 34112</strain>
    </source>
</reference>
<dbReference type="EMBL" id="JNBS01000733">
    <property type="protein sequence ID" value="OQS03888.1"/>
    <property type="molecule type" value="Genomic_DNA"/>
</dbReference>
<dbReference type="PANTHER" id="PTHR35397">
    <property type="entry name" value="C2 DOMAIN-CONTAINING PROTEIN-RELATED"/>
    <property type="match status" value="1"/>
</dbReference>
<dbReference type="Proteomes" id="UP000243217">
    <property type="component" value="Unassembled WGS sequence"/>
</dbReference>
<dbReference type="Pfam" id="PF08578">
    <property type="entry name" value="DUF1765"/>
    <property type="match status" value="1"/>
</dbReference>
<dbReference type="InterPro" id="IPR013887">
    <property type="entry name" value="UPF0592"/>
</dbReference>
<evidence type="ECO:0000313" key="1">
    <source>
        <dbReference type="EMBL" id="OQS03888.1"/>
    </source>
</evidence>
<protein>
    <submittedName>
        <fullName evidence="1">Uncharacterized protein</fullName>
    </submittedName>
</protein>
<dbReference type="OrthoDB" id="66598at2759"/>
<sequence>MVAHGIRFMLGHVARPKKMKERNTGGIYTCLQTPSSVSQSFIEITTIVLQKQHDLERRLRTSTSSRSSIDNNQVLPLLQPEVLDNLECSLFMDVDASQVNPRQPRATIGEVAKLLIQLWDLLLSSCIPWTNATLQETAGFNDQLKRQKAESLIVKLMERREFAKVYEAYISVTEDTQRRWSKAEPSPSEPPIRKLTWGSRRNSTSFDNDALYAYEALSLAKDPTRLLEKYMALVNRTVAYARDLVQLNRPFFIDVLSILYCRLPSVQKIVLNVFDQHGFNGTPSYAQKKAAKSTGSRRKSFFQEDNSAFYGWDLSNSETYCLAAIDSLVHTAIELLMENHDRFTTQDPESDIWMHENDDEPDDEYHTTDESFRVDTSLCLEVFLSLWTATTEHIQRTSRGHIPWTEVPPFAEFNSRAKLIFEKCFAYQTFDCDEDTNGLRFRLIAERKEKLDRRLPFDVKHPRVVFLTIESILLLTKLSYAPYLQIMFKETDCYYVRSAIPCLSLLEQWINNGTVKEQTFDDDATYSLVVKYIEKLLNSDRMDRLKAIQVFLLHCIGHFSIRLQKKVLKMLVSAFSILFNHWSRDVRFCYHLLLIYIFGDRRQLNSRSDAILLGFLDVPTVECLLEFQPFDHLLLQTLRACKDNKPTMAYARASFTEYINQLEMYYSLAKTLPANDAVAIPRIKIQSTTRA</sequence>
<organism evidence="1 2">
    <name type="scientific">Thraustotheca clavata</name>
    <dbReference type="NCBI Taxonomy" id="74557"/>
    <lineage>
        <taxon>Eukaryota</taxon>
        <taxon>Sar</taxon>
        <taxon>Stramenopiles</taxon>
        <taxon>Oomycota</taxon>
        <taxon>Saprolegniomycetes</taxon>
        <taxon>Saprolegniales</taxon>
        <taxon>Achlyaceae</taxon>
        <taxon>Thraustotheca</taxon>
    </lineage>
</organism>
<dbReference type="PANTHER" id="PTHR35397:SF1">
    <property type="entry name" value="ARMADILLO-LIKE HELICAL DOMAIN-CONTAINING PROTEIN"/>
    <property type="match status" value="1"/>
</dbReference>
<dbReference type="AlphaFoldDB" id="A0A1W0A0U9"/>
<keyword evidence="2" id="KW-1185">Reference proteome</keyword>
<evidence type="ECO:0000313" key="2">
    <source>
        <dbReference type="Proteomes" id="UP000243217"/>
    </source>
</evidence>
<proteinExistence type="predicted"/>
<gene>
    <name evidence="1" type="ORF">THRCLA_03827</name>
</gene>
<accession>A0A1W0A0U9</accession>
<comment type="caution">
    <text evidence="1">The sequence shown here is derived from an EMBL/GenBank/DDBJ whole genome shotgun (WGS) entry which is preliminary data.</text>
</comment>